<dbReference type="EMBL" id="FOFX01000043">
    <property type="protein sequence ID" value="SEQ37337.1"/>
    <property type="molecule type" value="Genomic_DNA"/>
</dbReference>
<dbReference type="Proteomes" id="UP000181998">
    <property type="component" value="Unassembled WGS sequence"/>
</dbReference>
<reference evidence="1 2" key="1">
    <citation type="submission" date="2016-10" db="EMBL/GenBank/DDBJ databases">
        <authorList>
            <person name="de Groot N.N."/>
        </authorList>
    </citation>
    <scope>NUCLEOTIDE SEQUENCE [LARGE SCALE GENOMIC DNA]</scope>
    <source>
        <strain evidence="1 2">Nm9</strain>
    </source>
</reference>
<dbReference type="AlphaFoldDB" id="A0A1H9FHC6"/>
<evidence type="ECO:0000313" key="1">
    <source>
        <dbReference type="EMBL" id="SEQ37337.1"/>
    </source>
</evidence>
<organism evidence="1 2">
    <name type="scientific">Nitrosomonas ureae</name>
    <dbReference type="NCBI Taxonomy" id="44577"/>
    <lineage>
        <taxon>Bacteria</taxon>
        <taxon>Pseudomonadati</taxon>
        <taxon>Pseudomonadota</taxon>
        <taxon>Betaproteobacteria</taxon>
        <taxon>Nitrosomonadales</taxon>
        <taxon>Nitrosomonadaceae</taxon>
        <taxon>Nitrosomonas</taxon>
    </lineage>
</organism>
<sequence length="413" mass="47583">MQAKTFRGDLQASTTEGRKILSEYEDSKIKATHPICEYQNSGVIPFKFNQIWPILLESEYYGIWLSNTDRKEDPLPDTFGPGQEILARGKFGIHSQSFTPSYIIDWNYSEYEQKATLIIARPFYTAYPPYFYHIELSAYERFSSKLTIRVCSSTQIPTPARFLRSVFGKPKSDPDPFQNELEYQMKGGVFMRFSKICHDRIHYGPVYPTMDQDYGRAYWANWSFYGYSGSSTIYYYPNRDGELNPKVGEFIERNEIIGFVCPEGKEKNIEECKEQYSIRPGVGYVREVVKNHGDKIMAGERIMFLSQEPDTDLGQVSVSGSRNGYFYPSGYRSSLKLLKYCCDEGQTIKKGDTIALFASYSEEKSFELKSRLSGILAKKLQTVNNETSKSYSDYEINENTDIVLVKVTPLRIR</sequence>
<evidence type="ECO:0000313" key="2">
    <source>
        <dbReference type="Proteomes" id="UP000181998"/>
    </source>
</evidence>
<dbReference type="RefSeq" id="WP_074721899.1">
    <property type="nucleotide sequence ID" value="NZ_FOFX01000043.1"/>
</dbReference>
<accession>A0A1H9FHC6</accession>
<protein>
    <submittedName>
        <fullName evidence="1">Uncharacterized protein</fullName>
    </submittedName>
</protein>
<proteinExistence type="predicted"/>
<name>A0A1H9FHC6_9PROT</name>
<gene>
    <name evidence="1" type="ORF">SAMN05421510_104318</name>
</gene>